<feature type="region of interest" description="Disordered" evidence="1">
    <location>
        <begin position="167"/>
        <end position="195"/>
    </location>
</feature>
<dbReference type="RefSeq" id="WP_007849310.1">
    <property type="nucleotide sequence ID" value="NZ_JH724135.1"/>
</dbReference>
<dbReference type="Proteomes" id="UP000005974">
    <property type="component" value="Unassembled WGS sequence"/>
</dbReference>
<organism evidence="3 4">
    <name type="scientific">Phocaeicola dorei CL02T12C06</name>
    <dbReference type="NCBI Taxonomy" id="997876"/>
    <lineage>
        <taxon>Bacteria</taxon>
        <taxon>Pseudomonadati</taxon>
        <taxon>Bacteroidota</taxon>
        <taxon>Bacteroidia</taxon>
        <taxon>Bacteroidales</taxon>
        <taxon>Bacteroidaceae</taxon>
        <taxon>Phocaeicola</taxon>
    </lineage>
</organism>
<keyword evidence="4" id="KW-1185">Reference proteome</keyword>
<evidence type="ECO:0000256" key="1">
    <source>
        <dbReference type="SAM" id="MobiDB-lite"/>
    </source>
</evidence>
<dbReference type="AlphaFoldDB" id="I9QM76"/>
<keyword evidence="2" id="KW-1133">Transmembrane helix</keyword>
<dbReference type="HOGENOM" id="CLU_1159309_0_0_10"/>
<accession>I9QM76</accession>
<feature type="transmembrane region" description="Helical" evidence="2">
    <location>
        <begin position="22"/>
        <end position="48"/>
    </location>
</feature>
<protein>
    <submittedName>
        <fullName evidence="3">Uncharacterized protein</fullName>
    </submittedName>
</protein>
<name>I9QM76_9BACT</name>
<dbReference type="OrthoDB" id="1048410at2"/>
<reference evidence="3 4" key="1">
    <citation type="submission" date="2012-02" db="EMBL/GenBank/DDBJ databases">
        <title>The Genome Sequence of Bacteroides dorei CL02T12C06.</title>
        <authorList>
            <consortium name="The Broad Institute Genome Sequencing Platform"/>
            <person name="Earl A."/>
            <person name="Ward D."/>
            <person name="Feldgarden M."/>
            <person name="Gevers D."/>
            <person name="Zitomersky N.L."/>
            <person name="Coyne M.J."/>
            <person name="Comstock L.E."/>
            <person name="Young S.K."/>
            <person name="Zeng Q."/>
            <person name="Gargeya S."/>
            <person name="Fitzgerald M."/>
            <person name="Haas B."/>
            <person name="Abouelleil A."/>
            <person name="Alvarado L."/>
            <person name="Arachchi H.M."/>
            <person name="Berlin A."/>
            <person name="Chapman S.B."/>
            <person name="Gearin G."/>
            <person name="Goldberg J."/>
            <person name="Griggs A."/>
            <person name="Gujja S."/>
            <person name="Hansen M."/>
            <person name="Heiman D."/>
            <person name="Howarth C."/>
            <person name="Larimer J."/>
            <person name="Lui A."/>
            <person name="MacDonald P.J.P."/>
            <person name="McCowen C."/>
            <person name="Montmayeur A."/>
            <person name="Murphy C."/>
            <person name="Neiman D."/>
            <person name="Pearson M."/>
            <person name="Priest M."/>
            <person name="Roberts A."/>
            <person name="Saif S."/>
            <person name="Shea T."/>
            <person name="Sisk P."/>
            <person name="Stolte C."/>
            <person name="Sykes S."/>
            <person name="Wortman J."/>
            <person name="Nusbaum C."/>
            <person name="Birren B."/>
        </authorList>
    </citation>
    <scope>NUCLEOTIDE SEQUENCE [LARGE SCALE GENOMIC DNA]</scope>
    <source>
        <strain evidence="3 4">CL02T12C06</strain>
    </source>
</reference>
<comment type="caution">
    <text evidence="3">The sequence shown here is derived from an EMBL/GenBank/DDBJ whole genome shotgun (WGS) entry which is preliminary data.</text>
</comment>
<evidence type="ECO:0000313" key="3">
    <source>
        <dbReference type="EMBL" id="EIY30691.1"/>
    </source>
</evidence>
<proteinExistence type="predicted"/>
<dbReference type="PATRIC" id="fig|997876.3.peg.3594"/>
<gene>
    <name evidence="3" type="ORF">HMPREF1064_03458</name>
</gene>
<evidence type="ECO:0000256" key="2">
    <source>
        <dbReference type="SAM" id="Phobius"/>
    </source>
</evidence>
<keyword evidence="2" id="KW-0812">Transmembrane</keyword>
<keyword evidence="2" id="KW-0472">Membrane</keyword>
<evidence type="ECO:0000313" key="4">
    <source>
        <dbReference type="Proteomes" id="UP000005974"/>
    </source>
</evidence>
<sequence length="210" mass="23052">MKNLKQLVLPCYKVEVAMGVEAWYFLHGTTCGVCNLTYFLSLISIMAVTETRNTKRGLSYVLHPGQADGSMLSLAKDWGIGRKAVSRLLEDFSERGLVRVVSNPMTSLIDMVCVKSWMMDGRLMENPTFHQTVKAYEGVRIYLFNGQRLETLRHSSARKKAAKSGNMPLVFPASTTSNPVTKETDTDGAVADADGTSFLQSGDALSGLSE</sequence>
<dbReference type="EMBL" id="AGXJ01000064">
    <property type="protein sequence ID" value="EIY30691.1"/>
    <property type="molecule type" value="Genomic_DNA"/>
</dbReference>